<dbReference type="Proteomes" id="UP001501821">
    <property type="component" value="Unassembled WGS sequence"/>
</dbReference>
<keyword evidence="1" id="KW-0812">Transmembrane</keyword>
<feature type="transmembrane region" description="Helical" evidence="1">
    <location>
        <begin position="163"/>
        <end position="183"/>
    </location>
</feature>
<dbReference type="EMBL" id="BAABAH010000001">
    <property type="protein sequence ID" value="GAA3805567.1"/>
    <property type="molecule type" value="Genomic_DNA"/>
</dbReference>
<evidence type="ECO:0008006" key="4">
    <source>
        <dbReference type="Google" id="ProtNLM"/>
    </source>
</evidence>
<gene>
    <name evidence="2" type="ORF">GCM10022242_05920</name>
</gene>
<keyword evidence="3" id="KW-1185">Reference proteome</keyword>
<proteinExistence type="predicted"/>
<sequence length="184" mass="19467">MADEGDEIEKFKATNGRVMGLIGLAVALLVAVLAVVSGVSAATVAVVVGCVLAGVVVWVVLLRPAARVEGPDLVLRGPLDTRWIPLAAIDRVAVGSILVVLVGGRRYSNTAVHRSRRDSRRDDKLGADVVQRSYGAYVESRIERLVADARAAGRPAGDVRREWAWPEIAALVVLGVAFVVALVV</sequence>
<reference evidence="3" key="1">
    <citation type="journal article" date="2019" name="Int. J. Syst. Evol. Microbiol.">
        <title>The Global Catalogue of Microorganisms (GCM) 10K type strain sequencing project: providing services to taxonomists for standard genome sequencing and annotation.</title>
        <authorList>
            <consortium name="The Broad Institute Genomics Platform"/>
            <consortium name="The Broad Institute Genome Sequencing Center for Infectious Disease"/>
            <person name="Wu L."/>
            <person name="Ma J."/>
        </authorList>
    </citation>
    <scope>NUCLEOTIDE SEQUENCE [LARGE SCALE GENOMIC DNA]</scope>
    <source>
        <strain evidence="3">JCM 16953</strain>
    </source>
</reference>
<evidence type="ECO:0000313" key="2">
    <source>
        <dbReference type="EMBL" id="GAA3805567.1"/>
    </source>
</evidence>
<keyword evidence="1" id="KW-0472">Membrane</keyword>
<accession>A0ABP7HWV6</accession>
<feature type="transmembrane region" description="Helical" evidence="1">
    <location>
        <begin position="83"/>
        <end position="104"/>
    </location>
</feature>
<organism evidence="2 3">
    <name type="scientific">Nocardioides panacisoli</name>
    <dbReference type="NCBI Taxonomy" id="627624"/>
    <lineage>
        <taxon>Bacteria</taxon>
        <taxon>Bacillati</taxon>
        <taxon>Actinomycetota</taxon>
        <taxon>Actinomycetes</taxon>
        <taxon>Propionibacteriales</taxon>
        <taxon>Nocardioidaceae</taxon>
        <taxon>Nocardioides</taxon>
    </lineage>
</organism>
<dbReference type="RefSeq" id="WP_344772297.1">
    <property type="nucleotide sequence ID" value="NZ_BAABAH010000001.1"/>
</dbReference>
<protein>
    <recommendedName>
        <fullName evidence="4">PH domain-containing protein</fullName>
    </recommendedName>
</protein>
<evidence type="ECO:0000256" key="1">
    <source>
        <dbReference type="SAM" id="Phobius"/>
    </source>
</evidence>
<comment type="caution">
    <text evidence="2">The sequence shown here is derived from an EMBL/GenBank/DDBJ whole genome shotgun (WGS) entry which is preliminary data.</text>
</comment>
<evidence type="ECO:0000313" key="3">
    <source>
        <dbReference type="Proteomes" id="UP001501821"/>
    </source>
</evidence>
<feature type="transmembrane region" description="Helical" evidence="1">
    <location>
        <begin position="42"/>
        <end position="62"/>
    </location>
</feature>
<keyword evidence="1" id="KW-1133">Transmembrane helix</keyword>
<feature type="transmembrane region" description="Helical" evidence="1">
    <location>
        <begin position="18"/>
        <end position="36"/>
    </location>
</feature>
<name>A0ABP7HWV6_9ACTN</name>